<comment type="caution">
    <text evidence="1">The sequence shown here is derived from an EMBL/GenBank/DDBJ whole genome shotgun (WGS) entry which is preliminary data.</text>
</comment>
<protein>
    <submittedName>
        <fullName evidence="1">DUF1631 domain-containing protein</fullName>
    </submittedName>
</protein>
<dbReference type="InterPro" id="IPR012434">
    <property type="entry name" value="DUF1631"/>
</dbReference>
<proteinExistence type="predicted"/>
<reference evidence="1 2" key="1">
    <citation type="journal article" date="2010" name="Int. J. Syst. Evol. Microbiol.">
        <title>Thiohalobacter thiocyanaticus gen. nov., sp. nov., a moderately halophilic, sulfur-oxidizing gammaproteobacterium from hypersaline lakes, that utilizes thiocyanate.</title>
        <authorList>
            <person name="Sorokin D.Y."/>
            <person name="Kovaleva O.L."/>
            <person name="Tourova T.P."/>
            <person name="Muyzer G."/>
        </authorList>
    </citation>
    <scope>NUCLEOTIDE SEQUENCE [LARGE SCALE GENOMIC DNA]</scope>
    <source>
        <strain evidence="1 2">Hrh1</strain>
    </source>
</reference>
<organism evidence="1 2">
    <name type="scientific">Thiohalobacter thiocyanaticus</name>
    <dbReference type="NCBI Taxonomy" id="585455"/>
    <lineage>
        <taxon>Bacteria</taxon>
        <taxon>Pseudomonadati</taxon>
        <taxon>Pseudomonadota</taxon>
        <taxon>Gammaproteobacteria</taxon>
        <taxon>Thiohalobacterales</taxon>
        <taxon>Thiohalobacteraceae</taxon>
        <taxon>Thiohalobacter</taxon>
    </lineage>
</organism>
<gene>
    <name evidence="1" type="ORF">D6C00_05725</name>
</gene>
<dbReference type="RefSeq" id="WP_125180823.1">
    <property type="nucleotide sequence ID" value="NZ_QZMU01000001.1"/>
</dbReference>
<evidence type="ECO:0000313" key="2">
    <source>
        <dbReference type="Proteomes" id="UP000287798"/>
    </source>
</evidence>
<dbReference type="Proteomes" id="UP000287798">
    <property type="component" value="Unassembled WGS sequence"/>
</dbReference>
<evidence type="ECO:0000313" key="1">
    <source>
        <dbReference type="EMBL" id="RRQ21488.1"/>
    </source>
</evidence>
<sequence length="742" mass="82433">MNIIHIDQFKARTELDRDTTLGLLDRCRSLAADRLKRALTAMMAKVDDRLYELSEKDEQAQSAYFQAMRDLRLKRSDVEIGFQREFISGFDRALKECGIELAQAEGETRLELSLMDEQDLEEDIAIQDMISKLEMIGGVELDGLNQRLAVLTGQDEITNESNPLGPAVVCHAFQQACKQLDVGLSVKLVMFKLFDRYVVSATVNAIYAELNALLVDNQILPVLPTRGRGDSDASDKDDVFAQLERLIAGDQALGQSQASTPAQQHFMSALQELQQAGPGMAGRFEGMLDPQALASGLVNVLHQLRESEAGRGLSQPDGMTIDVIAMLFDYILEDKSIPDPMKALIGRLQIPLLKVALHDRRFISRRKHPARRLLNLLAEAAIGWDETLGKEDAVYRKVDGVVQHILDEYEDDAALFEPLVEDFEQFLREEQAAAQQRATTAARMAESRERLQGAKGRVEAEINQRLEQSGVPELVQRFISTHWRSMLLVTYVKEGEGSYGWKRALVTMDNLVWSVTPKTTEERARLVKVLPSLLQVLREGMQLIAMRQEERDHFLAQLAGCHARVVNAGSSTASSLQEQGAVYDYLRNPGAGAPVPPQAVAELEAEALEVTSATFRQLVEEGVIEAEEVELAGDSESLEAADDGIDMVDLKPEYLDLVSRLRQGTWLELRDEQGQTIRAKLTWVSPVTGKYLFTDRKGMKAAERTQHSLAAEFQCGNASVIEDGALMDRAAGRMLDGLQQAG</sequence>
<dbReference type="AlphaFoldDB" id="A0A426QIB3"/>
<dbReference type="OrthoDB" id="6188167at2"/>
<keyword evidence="2" id="KW-1185">Reference proteome</keyword>
<accession>A0A426QIB3</accession>
<dbReference type="Pfam" id="PF07793">
    <property type="entry name" value="DUF1631"/>
    <property type="match status" value="2"/>
</dbReference>
<name>A0A426QIB3_9GAMM</name>
<dbReference type="EMBL" id="QZMU01000001">
    <property type="protein sequence ID" value="RRQ21488.1"/>
    <property type="molecule type" value="Genomic_DNA"/>
</dbReference>